<proteinExistence type="predicted"/>
<dbReference type="EMBL" id="QTSX02006509">
    <property type="protein sequence ID" value="KAJ9053547.1"/>
    <property type="molecule type" value="Genomic_DNA"/>
</dbReference>
<evidence type="ECO:0000313" key="1">
    <source>
        <dbReference type="EMBL" id="KAJ9053547.1"/>
    </source>
</evidence>
<sequence length="116" mass="12860">MGLSLKWETQLFDFLILRNSLAPLMLVVSDPTVCDFLLCVCAAPQNTKNSAAMLTLDGLHLVPVLDIELRWAQKILTGKVLAFEAQVGIIAGKYEPFGHYGRSTLHINDGEVFEQE</sequence>
<evidence type="ECO:0000313" key="2">
    <source>
        <dbReference type="Proteomes" id="UP001165960"/>
    </source>
</evidence>
<protein>
    <submittedName>
        <fullName evidence="1">Uncharacterized protein</fullName>
    </submittedName>
</protein>
<name>A0ACC2RU41_9FUNG</name>
<reference evidence="1" key="1">
    <citation type="submission" date="2022-04" db="EMBL/GenBank/DDBJ databases">
        <title>Genome of the entomopathogenic fungus Entomophthora muscae.</title>
        <authorList>
            <person name="Elya C."/>
            <person name="Lovett B.R."/>
            <person name="Lee E."/>
            <person name="Macias A.M."/>
            <person name="Hajek A.E."/>
            <person name="De Bivort B.L."/>
            <person name="Kasson M.T."/>
            <person name="De Fine Licht H.H."/>
            <person name="Stajich J.E."/>
        </authorList>
    </citation>
    <scope>NUCLEOTIDE SEQUENCE</scope>
    <source>
        <strain evidence="1">Berkeley</strain>
    </source>
</reference>
<organism evidence="1 2">
    <name type="scientific">Entomophthora muscae</name>
    <dbReference type="NCBI Taxonomy" id="34485"/>
    <lineage>
        <taxon>Eukaryota</taxon>
        <taxon>Fungi</taxon>
        <taxon>Fungi incertae sedis</taxon>
        <taxon>Zoopagomycota</taxon>
        <taxon>Entomophthoromycotina</taxon>
        <taxon>Entomophthoromycetes</taxon>
        <taxon>Entomophthorales</taxon>
        <taxon>Entomophthoraceae</taxon>
        <taxon>Entomophthora</taxon>
    </lineage>
</organism>
<keyword evidence="2" id="KW-1185">Reference proteome</keyword>
<gene>
    <name evidence="1" type="ORF">DSO57_1023154</name>
</gene>
<comment type="caution">
    <text evidence="1">The sequence shown here is derived from an EMBL/GenBank/DDBJ whole genome shotgun (WGS) entry which is preliminary data.</text>
</comment>
<accession>A0ACC2RU41</accession>
<dbReference type="Proteomes" id="UP001165960">
    <property type="component" value="Unassembled WGS sequence"/>
</dbReference>